<evidence type="ECO:0000256" key="1">
    <source>
        <dbReference type="PROSITE-ProRule" id="PRU00047"/>
    </source>
</evidence>
<dbReference type="AlphaFoldDB" id="A0A8C5AEP6"/>
<evidence type="ECO:0000313" key="4">
    <source>
        <dbReference type="Ensembl" id="ENSGMOP00000031074.1"/>
    </source>
</evidence>
<feature type="compositionally biased region" description="Basic and acidic residues" evidence="2">
    <location>
        <begin position="278"/>
        <end position="291"/>
    </location>
</feature>
<dbReference type="Gene3D" id="4.10.60.10">
    <property type="entry name" value="Zinc finger, CCHC-type"/>
    <property type="match status" value="1"/>
</dbReference>
<proteinExistence type="predicted"/>
<keyword evidence="1" id="KW-0863">Zinc-finger</keyword>
<dbReference type="Ensembl" id="ENSGMOT00000065427.1">
    <property type="protein sequence ID" value="ENSGMOP00000031074.1"/>
    <property type="gene ID" value="ENSGMOG00000026253.1"/>
</dbReference>
<name>A0A8C5AEP6_GADMO</name>
<reference evidence="4" key="1">
    <citation type="submission" date="2025-08" db="UniProtKB">
        <authorList>
            <consortium name="Ensembl"/>
        </authorList>
    </citation>
    <scope>IDENTIFICATION</scope>
</reference>
<dbReference type="GO" id="GO:0008270">
    <property type="term" value="F:zinc ion binding"/>
    <property type="evidence" value="ECO:0007669"/>
    <property type="project" value="UniProtKB-KW"/>
</dbReference>
<reference evidence="4" key="2">
    <citation type="submission" date="2025-09" db="UniProtKB">
        <authorList>
            <consortium name="Ensembl"/>
        </authorList>
    </citation>
    <scope>IDENTIFICATION</scope>
</reference>
<dbReference type="InterPro" id="IPR001878">
    <property type="entry name" value="Znf_CCHC"/>
</dbReference>
<sequence length="319" mass="34803">MRSSPIGELMKAMAVVCGEIRACRVLALGKLEVTVCGERGKDRLLDGFKIHKTRIIAKELCNDELVVSFLTLPAYTSDEEILDKLSGWGVRALSSIKRRMWPGTNIADGTRIVRVKFNELVQSLLYSTKINTATGVEYFRVIHDRQMKVCRSCMQPGHILRECPDFTCHNCGCQGRYARECATGVAKCLTCRRRERDCVCPVEEEEAEEDGGELDSGEPGAPDDGGGEDEEGENEDMGASMDQDGASGGEDFPTLLQEELTSGQPADLGLKGELSEGLPRRQGDRSVRGRDGSAFAALDGIDNVGRKQREGLPDGGARL</sequence>
<organism evidence="4 5">
    <name type="scientific">Gadus morhua</name>
    <name type="common">Atlantic cod</name>
    <dbReference type="NCBI Taxonomy" id="8049"/>
    <lineage>
        <taxon>Eukaryota</taxon>
        <taxon>Metazoa</taxon>
        <taxon>Chordata</taxon>
        <taxon>Craniata</taxon>
        <taxon>Vertebrata</taxon>
        <taxon>Euteleostomi</taxon>
        <taxon>Actinopterygii</taxon>
        <taxon>Neopterygii</taxon>
        <taxon>Teleostei</taxon>
        <taxon>Neoteleostei</taxon>
        <taxon>Acanthomorphata</taxon>
        <taxon>Zeiogadaria</taxon>
        <taxon>Gadariae</taxon>
        <taxon>Gadiformes</taxon>
        <taxon>Gadoidei</taxon>
        <taxon>Gadidae</taxon>
        <taxon>Gadus</taxon>
    </lineage>
</organism>
<dbReference type="Proteomes" id="UP000694546">
    <property type="component" value="Chromosome 13"/>
</dbReference>
<keyword evidence="5" id="KW-1185">Reference proteome</keyword>
<feature type="compositionally biased region" description="Acidic residues" evidence="2">
    <location>
        <begin position="225"/>
        <end position="236"/>
    </location>
</feature>
<evidence type="ECO:0000259" key="3">
    <source>
        <dbReference type="PROSITE" id="PS50158"/>
    </source>
</evidence>
<dbReference type="InterPro" id="IPR036875">
    <property type="entry name" value="Znf_CCHC_sf"/>
</dbReference>
<dbReference type="PROSITE" id="PS50158">
    <property type="entry name" value="ZF_CCHC"/>
    <property type="match status" value="1"/>
</dbReference>
<feature type="domain" description="CCHC-type" evidence="3">
    <location>
        <begin position="150"/>
        <end position="165"/>
    </location>
</feature>
<dbReference type="GeneTree" id="ENSGT01100000263588"/>
<feature type="region of interest" description="Disordered" evidence="2">
    <location>
        <begin position="203"/>
        <end position="319"/>
    </location>
</feature>
<feature type="compositionally biased region" description="Acidic residues" evidence="2">
    <location>
        <begin position="203"/>
        <end position="216"/>
    </location>
</feature>
<evidence type="ECO:0000256" key="2">
    <source>
        <dbReference type="SAM" id="MobiDB-lite"/>
    </source>
</evidence>
<dbReference type="OMA" id="YSTKINT"/>
<keyword evidence="1" id="KW-0479">Metal-binding</keyword>
<dbReference type="SMART" id="SM00343">
    <property type="entry name" value="ZnF_C2HC"/>
    <property type="match status" value="2"/>
</dbReference>
<dbReference type="GO" id="GO:0003676">
    <property type="term" value="F:nucleic acid binding"/>
    <property type="evidence" value="ECO:0007669"/>
    <property type="project" value="InterPro"/>
</dbReference>
<accession>A0A8C5AEP6</accession>
<evidence type="ECO:0000313" key="5">
    <source>
        <dbReference type="Proteomes" id="UP000694546"/>
    </source>
</evidence>
<keyword evidence="1" id="KW-0862">Zinc</keyword>
<protein>
    <recommendedName>
        <fullName evidence="3">CCHC-type domain-containing protein</fullName>
    </recommendedName>
</protein>
<dbReference type="SUPFAM" id="SSF57756">
    <property type="entry name" value="Retrovirus zinc finger-like domains"/>
    <property type="match status" value="1"/>
</dbReference>